<dbReference type="SUPFAM" id="SSF46785">
    <property type="entry name" value="Winged helix' DNA-binding domain"/>
    <property type="match status" value="1"/>
</dbReference>
<dbReference type="InterPro" id="IPR036388">
    <property type="entry name" value="WH-like_DNA-bd_sf"/>
</dbReference>
<comment type="similarity">
    <text evidence="1">Belongs to the ROK (NagC/XylR) family.</text>
</comment>
<keyword evidence="3" id="KW-0808">Transferase</keyword>
<dbReference type="InterPro" id="IPR000600">
    <property type="entry name" value="ROK"/>
</dbReference>
<dbReference type="Gene3D" id="3.30.420.40">
    <property type="match status" value="3"/>
</dbReference>
<accession>A0A6S6P475</accession>
<evidence type="ECO:0000313" key="3">
    <source>
        <dbReference type="EMBL" id="BCI53325.1"/>
    </source>
</evidence>
<dbReference type="InterPro" id="IPR043129">
    <property type="entry name" value="ATPase_NBD"/>
</dbReference>
<keyword evidence="3" id="KW-0418">Kinase</keyword>
<feature type="domain" description="HTH marR-type" evidence="2">
    <location>
        <begin position="18"/>
        <end position="61"/>
    </location>
</feature>
<dbReference type="Gene3D" id="1.10.10.10">
    <property type="entry name" value="Winged helix-like DNA-binding domain superfamily/Winged helix DNA-binding domain"/>
    <property type="match status" value="1"/>
</dbReference>
<dbReference type="Pfam" id="PF00480">
    <property type="entry name" value="ROK"/>
    <property type="match status" value="2"/>
</dbReference>
<dbReference type="RefSeq" id="WP_185296021.1">
    <property type="nucleotide sequence ID" value="NZ_AP023287.1"/>
</dbReference>
<dbReference type="AlphaFoldDB" id="A0A6S6P475"/>
<dbReference type="EMBL" id="AP023287">
    <property type="protein sequence ID" value="BCI53325.1"/>
    <property type="molecule type" value="Genomic_DNA"/>
</dbReference>
<dbReference type="Proteomes" id="UP000515734">
    <property type="component" value="Chromosome"/>
</dbReference>
<protein>
    <submittedName>
        <fullName evidence="3">Sugar kinase</fullName>
    </submittedName>
</protein>
<gene>
    <name evidence="3" type="ORF">NIIDNTM18_26030</name>
</gene>
<dbReference type="InterPro" id="IPR036390">
    <property type="entry name" value="WH_DNA-bd_sf"/>
</dbReference>
<dbReference type="PANTHER" id="PTHR18964">
    <property type="entry name" value="ROK (REPRESSOR, ORF, KINASE) FAMILY"/>
    <property type="match status" value="1"/>
</dbReference>
<evidence type="ECO:0000259" key="2">
    <source>
        <dbReference type="Pfam" id="PF12802"/>
    </source>
</evidence>
<evidence type="ECO:0000256" key="1">
    <source>
        <dbReference type="ARBA" id="ARBA00006479"/>
    </source>
</evidence>
<reference evidence="3 4" key="1">
    <citation type="submission" date="2020-07" db="EMBL/GenBank/DDBJ databases">
        <title>Complete genome sequence of Mycolicibacterium litorale like strain isolated from cardiac implantable electronic device infection.</title>
        <authorList>
            <person name="Fukano H."/>
            <person name="Miyama H."/>
            <person name="Hoshino Y."/>
        </authorList>
    </citation>
    <scope>NUCLEOTIDE SEQUENCE [LARGE SCALE GENOMIC DNA]</scope>
    <source>
        <strain evidence="3 4">NIIDNTM18</strain>
    </source>
</reference>
<name>A0A6S6P475_9MYCO</name>
<dbReference type="Pfam" id="PF12802">
    <property type="entry name" value="MarR_2"/>
    <property type="match status" value="1"/>
</dbReference>
<sequence length="368" mass="37476">MRIGTSSDDVRRRNLSAVLTLVHRHRAVTRAELTRRTGLSRSTVKDLVAELVDAGLVEESTPTGGSAVGVGRPSAVVRTCRRVLAVSVNPEIDAITVALVALGGAVLEVRRIPTPAIPSAADMVRVAAATVGALRGSLPPGSAVSAIGLAVPGLVHAPGSTVQLAPHLGWHDEKVGDMLRAATELPVFAANDANVGAVAEHLFGGHPHADHMVYVNGGASGIGAGFVVAGELLEGADGYAGELGHTYVGGTKVCHCGAIGCLETEVIQSDSHTSLDEQARRLGIALGGAINVMNPRLIVLGGFLRAFPERAADALHAAVARHSMAGPRAAVRIVAASLGSETLMIGAAELAFGPLLADPAGYRQAATG</sequence>
<dbReference type="GO" id="GO:0016301">
    <property type="term" value="F:kinase activity"/>
    <property type="evidence" value="ECO:0007669"/>
    <property type="project" value="UniProtKB-KW"/>
</dbReference>
<dbReference type="GO" id="GO:0003700">
    <property type="term" value="F:DNA-binding transcription factor activity"/>
    <property type="evidence" value="ECO:0007669"/>
    <property type="project" value="InterPro"/>
</dbReference>
<organism evidence="3 4">
    <name type="scientific">Mycolicibacterium litorale</name>
    <dbReference type="NCBI Taxonomy" id="758802"/>
    <lineage>
        <taxon>Bacteria</taxon>
        <taxon>Bacillati</taxon>
        <taxon>Actinomycetota</taxon>
        <taxon>Actinomycetes</taxon>
        <taxon>Mycobacteriales</taxon>
        <taxon>Mycobacteriaceae</taxon>
        <taxon>Mycolicibacterium</taxon>
    </lineage>
</organism>
<dbReference type="PANTHER" id="PTHR18964:SF149">
    <property type="entry name" value="BIFUNCTIONAL UDP-N-ACETYLGLUCOSAMINE 2-EPIMERASE_N-ACETYLMANNOSAMINE KINASE"/>
    <property type="match status" value="1"/>
</dbReference>
<evidence type="ECO:0000313" key="4">
    <source>
        <dbReference type="Proteomes" id="UP000515734"/>
    </source>
</evidence>
<dbReference type="InterPro" id="IPR000835">
    <property type="entry name" value="HTH_MarR-typ"/>
</dbReference>
<dbReference type="SUPFAM" id="SSF53067">
    <property type="entry name" value="Actin-like ATPase domain"/>
    <property type="match status" value="1"/>
</dbReference>
<proteinExistence type="inferred from homology"/>